<dbReference type="RefSeq" id="WP_277278037.1">
    <property type="nucleotide sequence ID" value="NZ_JAROCY010000010.1"/>
</dbReference>
<dbReference type="PANTHER" id="PTHR43667">
    <property type="entry name" value="CYCLOPROPANE-FATTY-ACYL-PHOSPHOLIPID SYNTHASE"/>
    <property type="match status" value="1"/>
</dbReference>
<evidence type="ECO:0000313" key="6">
    <source>
        <dbReference type="EMBL" id="MDF8333899.1"/>
    </source>
</evidence>
<dbReference type="CDD" id="cd02440">
    <property type="entry name" value="AdoMet_MTases"/>
    <property type="match status" value="1"/>
</dbReference>
<gene>
    <name evidence="6" type="ORF">POM99_11855</name>
</gene>
<sequence>MNAETPGRGEHLVSGGQPKAAARGLLARIVSGPVERVIARIDAGLAEGSLLAHLPDGTVRLLGARADGPVAEITLHSWNAIRRLATGGSVGWYQAWEAREWDSPDAVQIFALFMRNAATLGDVARAKGPWRWLARAWHWLHRNSRKGAEQNIHAHYDLGNDFYAQWLDPTMSYSSALWQGLSPDASLIDAQVNKVDRLADRLTLQAGQRVLEIGCGWGFLARRLAERRGVHVTGISLSNEQLDWARIKGPKGTEYLHCDYRAVEGVFDAVASVEMVEAVGREYWPSYLDAIARALKPGGRAAIQYIAIRDDLFPAYAASADFIQAYVFPGGMLLGEAEFRSLSEARGLRWEAPHHFGQDYARTLRLWRKDFEAAVEAGRLPAGFDERFVRLWRYYLMYCEGGFAGGGISVAQVTLVRD</sequence>
<reference evidence="6 7" key="1">
    <citation type="submission" date="2023-03" db="EMBL/GenBank/DDBJ databases">
        <title>Novosphingobium cyanobacteriorum sp. nov., isolated from a eutrophic reservoir during the Microcystis bloom period.</title>
        <authorList>
            <person name="Kang M."/>
            <person name="Le V."/>
            <person name="Ko S.-R."/>
            <person name="Lee S.-A."/>
            <person name="Ahn C.-Y."/>
        </authorList>
    </citation>
    <scope>NUCLEOTIDE SEQUENCE [LARGE SCALE GENOMIC DNA]</scope>
    <source>
        <strain evidence="6 7">HBC54</strain>
    </source>
</reference>
<dbReference type="InterPro" id="IPR029063">
    <property type="entry name" value="SAM-dependent_MTases_sf"/>
</dbReference>
<evidence type="ECO:0000313" key="7">
    <source>
        <dbReference type="Proteomes" id="UP001222770"/>
    </source>
</evidence>
<protein>
    <submittedName>
        <fullName evidence="6">Cyclopropane-fatty-acyl-phospholipid synthase</fullName>
    </submittedName>
</protein>
<evidence type="ECO:0000256" key="2">
    <source>
        <dbReference type="ARBA" id="ARBA00022603"/>
    </source>
</evidence>
<proteinExistence type="inferred from homology"/>
<keyword evidence="3" id="KW-0808">Transferase</keyword>
<keyword evidence="7" id="KW-1185">Reference proteome</keyword>
<evidence type="ECO:0000256" key="3">
    <source>
        <dbReference type="ARBA" id="ARBA00022679"/>
    </source>
</evidence>
<dbReference type="PANTHER" id="PTHR43667:SF2">
    <property type="entry name" value="FATTY ACID C-METHYL TRANSFERASE"/>
    <property type="match status" value="1"/>
</dbReference>
<dbReference type="InterPro" id="IPR003333">
    <property type="entry name" value="CMAS"/>
</dbReference>
<dbReference type="InterPro" id="IPR050723">
    <property type="entry name" value="CFA/CMAS"/>
</dbReference>
<keyword evidence="4" id="KW-0949">S-adenosyl-L-methionine</keyword>
<keyword evidence="5" id="KW-0443">Lipid metabolism</keyword>
<keyword evidence="2" id="KW-0489">Methyltransferase</keyword>
<evidence type="ECO:0000256" key="4">
    <source>
        <dbReference type="ARBA" id="ARBA00022691"/>
    </source>
</evidence>
<dbReference type="SUPFAM" id="SSF53335">
    <property type="entry name" value="S-adenosyl-L-methionine-dependent methyltransferases"/>
    <property type="match status" value="1"/>
</dbReference>
<comment type="similarity">
    <text evidence="1">Belongs to the CFA/CMAS family.</text>
</comment>
<comment type="caution">
    <text evidence="6">The sequence shown here is derived from an EMBL/GenBank/DDBJ whole genome shotgun (WGS) entry which is preliminary data.</text>
</comment>
<dbReference type="Pfam" id="PF02353">
    <property type="entry name" value="CMAS"/>
    <property type="match status" value="1"/>
</dbReference>
<dbReference type="Proteomes" id="UP001222770">
    <property type="component" value="Unassembled WGS sequence"/>
</dbReference>
<organism evidence="6 7">
    <name type="scientific">Novosphingobium cyanobacteriorum</name>
    <dbReference type="NCBI Taxonomy" id="3024215"/>
    <lineage>
        <taxon>Bacteria</taxon>
        <taxon>Pseudomonadati</taxon>
        <taxon>Pseudomonadota</taxon>
        <taxon>Alphaproteobacteria</taxon>
        <taxon>Sphingomonadales</taxon>
        <taxon>Sphingomonadaceae</taxon>
        <taxon>Novosphingobium</taxon>
    </lineage>
</organism>
<dbReference type="Gene3D" id="3.40.50.150">
    <property type="entry name" value="Vaccinia Virus protein VP39"/>
    <property type="match status" value="1"/>
</dbReference>
<dbReference type="EMBL" id="JAROCY010000010">
    <property type="protein sequence ID" value="MDF8333899.1"/>
    <property type="molecule type" value="Genomic_DNA"/>
</dbReference>
<evidence type="ECO:0000256" key="5">
    <source>
        <dbReference type="ARBA" id="ARBA00023098"/>
    </source>
</evidence>
<name>A0ABT6CJ01_9SPHN</name>
<dbReference type="PIRSF" id="PIRSF003085">
    <property type="entry name" value="CMAS"/>
    <property type="match status" value="1"/>
</dbReference>
<accession>A0ABT6CJ01</accession>
<evidence type="ECO:0000256" key="1">
    <source>
        <dbReference type="ARBA" id="ARBA00010815"/>
    </source>
</evidence>